<dbReference type="NCBIfam" id="NF041278">
    <property type="entry name" value="CmcJ_NvfI_EfuI"/>
    <property type="match status" value="1"/>
</dbReference>
<gene>
    <name evidence="2" type="ORF">E1B28_012157</name>
</gene>
<organism evidence="2 3">
    <name type="scientific">Marasmius oreades</name>
    <name type="common">fairy-ring Marasmius</name>
    <dbReference type="NCBI Taxonomy" id="181124"/>
    <lineage>
        <taxon>Eukaryota</taxon>
        <taxon>Fungi</taxon>
        <taxon>Dikarya</taxon>
        <taxon>Basidiomycota</taxon>
        <taxon>Agaricomycotina</taxon>
        <taxon>Agaricomycetes</taxon>
        <taxon>Agaricomycetidae</taxon>
        <taxon>Agaricales</taxon>
        <taxon>Marasmiineae</taxon>
        <taxon>Marasmiaceae</taxon>
        <taxon>Marasmius</taxon>
    </lineage>
</organism>
<dbReference type="PANTHER" id="PTHR34598:SF1">
    <property type="entry name" value="PUTATIVE (AFU_ORTHOLOGUE AFUA_3G13140)-RELATED"/>
    <property type="match status" value="1"/>
</dbReference>
<proteinExistence type="inferred from homology"/>
<sequence length="286" mass="32669">MSTATTIIAPSTTVSAVLTHFSPPQDGSLPYTCVNESADRPRQNWVPQEHNVDIEDVRTNGTEKDYTLDKNGFQFYREAAKHTSFLTDEEVEKEYYPESIELIKKLTGARKVVLFDHTIRRRRPGELDTDVTKRQPVALVHVDQTPESAANRVRRHLPADEAEEILRSKSRFQILNLWRPIANPALDWPLALCDYSTVDKKKDLVPVALIYPDREGQTFGVRFSENYRWKYAKGMTPEDVVLIKCYDSIEDGSVAQFTPHTAFQDPTTPEGAPLRQSIELRALVFY</sequence>
<dbReference type="RefSeq" id="XP_043004605.1">
    <property type="nucleotide sequence ID" value="XM_043157238.1"/>
</dbReference>
<comment type="similarity">
    <text evidence="1">Belongs to the asaB hydroxylase/desaturase family.</text>
</comment>
<name>A0A9P7RQZ6_9AGAR</name>
<comment type="caution">
    <text evidence="2">The sequence shown here is derived from an EMBL/GenBank/DDBJ whole genome shotgun (WGS) entry which is preliminary data.</text>
</comment>
<dbReference type="EMBL" id="CM032188">
    <property type="protein sequence ID" value="KAG7088134.1"/>
    <property type="molecule type" value="Genomic_DNA"/>
</dbReference>
<dbReference type="AlphaFoldDB" id="A0A9P7RQZ6"/>
<keyword evidence="3" id="KW-1185">Reference proteome</keyword>
<dbReference type="GO" id="GO:0016491">
    <property type="term" value="F:oxidoreductase activity"/>
    <property type="evidence" value="ECO:0007669"/>
    <property type="project" value="InterPro"/>
</dbReference>
<accession>A0A9P7RQZ6</accession>
<protein>
    <recommendedName>
        <fullName evidence="4">Methyltransferase</fullName>
    </recommendedName>
</protein>
<dbReference type="Proteomes" id="UP001049176">
    <property type="component" value="Chromosome 8"/>
</dbReference>
<dbReference type="GeneID" id="66081232"/>
<evidence type="ECO:0000256" key="1">
    <source>
        <dbReference type="ARBA" id="ARBA00023604"/>
    </source>
</evidence>
<dbReference type="InterPro" id="IPR044053">
    <property type="entry name" value="AsaB-like"/>
</dbReference>
<evidence type="ECO:0008006" key="4">
    <source>
        <dbReference type="Google" id="ProtNLM"/>
    </source>
</evidence>
<dbReference type="OrthoDB" id="412788at2759"/>
<dbReference type="PANTHER" id="PTHR34598">
    <property type="entry name" value="BLL6449 PROTEIN"/>
    <property type="match status" value="1"/>
</dbReference>
<evidence type="ECO:0000313" key="2">
    <source>
        <dbReference type="EMBL" id="KAG7088134.1"/>
    </source>
</evidence>
<evidence type="ECO:0000313" key="3">
    <source>
        <dbReference type="Proteomes" id="UP001049176"/>
    </source>
</evidence>
<dbReference type="KEGG" id="more:E1B28_012157"/>
<reference evidence="2" key="1">
    <citation type="journal article" date="2021" name="Genome Biol. Evol.">
        <title>The assembled and annotated genome of the fairy-ring fungus Marasmius oreades.</title>
        <authorList>
            <person name="Hiltunen M."/>
            <person name="Ament-Velasquez S.L."/>
            <person name="Johannesson H."/>
        </authorList>
    </citation>
    <scope>NUCLEOTIDE SEQUENCE</scope>
    <source>
        <strain evidence="2">03SP1</strain>
    </source>
</reference>